<name>G8QNQ6_AZOOP</name>
<evidence type="ECO:0000313" key="1">
    <source>
        <dbReference type="EMBL" id="AEV26950.1"/>
    </source>
</evidence>
<sequence length="225" mass="25310">MMTNAVCCTPSHEVAQLLNELGLSIGANEIEFSDLGRAETGYIHHTRIPVAATGYTLLSPSFARGRFPKLSYIGLMAKRPSMDETEVCALANLCGIEVTPPFWGNPGPFTDHVFAVIEKYEMWDFFQRNEHATPGTPFQIDPIGSREQDVNSPVLKTWRAKFKKLPDVRKMMVVAVLALYNDTACKEHWLHRVPKSWDAAEGINILRYHGALADWAKLYALYPGW</sequence>
<proteinExistence type="predicted"/>
<dbReference type="AlphaFoldDB" id="G8QNQ6"/>
<dbReference type="Proteomes" id="UP000005633">
    <property type="component" value="Chromosome"/>
</dbReference>
<dbReference type="KEGG" id="dsu:Dsui_2599"/>
<dbReference type="RefSeq" id="WP_014237631.1">
    <property type="nucleotide sequence ID" value="NC_016616.1"/>
</dbReference>
<reference evidence="1 2" key="1">
    <citation type="journal article" date="2012" name="J. Bacteriol.">
        <title>Complete genome sequence of the anaerobic perchlorate-reducing bacterium Azospira suillum strain PS.</title>
        <authorList>
            <person name="Byrne-Bailey K.G."/>
            <person name="Coates J.D."/>
        </authorList>
    </citation>
    <scope>NUCLEOTIDE SEQUENCE [LARGE SCALE GENOMIC DNA]</scope>
    <source>
        <strain evidence="2">ATCC BAA-33 / DSM 13638 / PS</strain>
    </source>
</reference>
<dbReference type="eggNOG" id="ENOG5030B7Z">
    <property type="taxonomic scope" value="Bacteria"/>
</dbReference>
<dbReference type="HOGENOM" id="CLU_077140_0_0_4"/>
<dbReference type="EMBL" id="CP003153">
    <property type="protein sequence ID" value="AEV26950.1"/>
    <property type="molecule type" value="Genomic_DNA"/>
</dbReference>
<accession>G8QNQ6</accession>
<evidence type="ECO:0000313" key="2">
    <source>
        <dbReference type="Proteomes" id="UP000005633"/>
    </source>
</evidence>
<gene>
    <name evidence="1" type="ordered locus">Dsui_2599</name>
</gene>
<protein>
    <submittedName>
        <fullName evidence="1">Uncharacterized protein</fullName>
    </submittedName>
</protein>
<organism evidence="1 2">
    <name type="scientific">Azospira oryzae (strain ATCC BAA-33 / DSM 13638 / PS)</name>
    <name type="common">Dechlorosoma suillum</name>
    <dbReference type="NCBI Taxonomy" id="640081"/>
    <lineage>
        <taxon>Bacteria</taxon>
        <taxon>Pseudomonadati</taxon>
        <taxon>Pseudomonadota</taxon>
        <taxon>Betaproteobacteria</taxon>
        <taxon>Rhodocyclales</taxon>
        <taxon>Rhodocyclaceae</taxon>
        <taxon>Azospira</taxon>
    </lineage>
</organism>